<dbReference type="Pfam" id="PF19619">
    <property type="entry name" value="DUF6124"/>
    <property type="match status" value="1"/>
</dbReference>
<evidence type="ECO:0008006" key="4">
    <source>
        <dbReference type="Google" id="ProtNLM"/>
    </source>
</evidence>
<dbReference type="EMBL" id="MKWS01000012">
    <property type="protein sequence ID" value="RVD76451.1"/>
    <property type="molecule type" value="Genomic_DNA"/>
</dbReference>
<name>A0AA94EMN3_9PSED</name>
<organism evidence="2 3">
    <name type="scientific">Pseudomonas koreensis</name>
    <dbReference type="NCBI Taxonomy" id="198620"/>
    <lineage>
        <taxon>Bacteria</taxon>
        <taxon>Pseudomonadati</taxon>
        <taxon>Pseudomonadota</taxon>
        <taxon>Gammaproteobacteria</taxon>
        <taxon>Pseudomonadales</taxon>
        <taxon>Pseudomonadaceae</taxon>
        <taxon>Pseudomonas</taxon>
    </lineage>
</organism>
<comment type="caution">
    <text evidence="2">The sequence shown here is derived from an EMBL/GenBank/DDBJ whole genome shotgun (WGS) entry which is preliminary data.</text>
</comment>
<evidence type="ECO:0000256" key="1">
    <source>
        <dbReference type="SAM" id="MobiDB-lite"/>
    </source>
</evidence>
<reference evidence="2 3" key="1">
    <citation type="submission" date="2016-10" db="EMBL/GenBank/DDBJ databases">
        <title>Search of new enzymes for the oxidation of sulfur compounds.</title>
        <authorList>
            <person name="Novo A."/>
            <person name="Moreira I.S."/>
            <person name="Castro P.M."/>
        </authorList>
    </citation>
    <scope>NUCLEOTIDE SEQUENCE [LARGE SCALE GENOMIC DNA]</scope>
    <source>
        <strain evidence="2 3">A9</strain>
    </source>
</reference>
<evidence type="ECO:0000313" key="2">
    <source>
        <dbReference type="EMBL" id="RVD76451.1"/>
    </source>
</evidence>
<dbReference type="AlphaFoldDB" id="A0AA94EMN3"/>
<sequence length="127" mass="13496">MMKKPTPNPPEETTFVDPDPTSPYAAIDTHKLHEAAERALDYYLNPAPSIMAAPYTASALFLVNPDADTESLLANACESLASATVMLGDFAALLEGTHRKTLLGIAQVVMLGELAVNKALDNVEPTA</sequence>
<proteinExistence type="predicted"/>
<feature type="region of interest" description="Disordered" evidence="1">
    <location>
        <begin position="1"/>
        <end position="23"/>
    </location>
</feature>
<accession>A0AA94EMN3</accession>
<gene>
    <name evidence="2" type="ORF">A9HBioS_3790</name>
</gene>
<protein>
    <recommendedName>
        <fullName evidence="4">DUF3077 domain-containing protein</fullName>
    </recommendedName>
</protein>
<dbReference type="Proteomes" id="UP000288002">
    <property type="component" value="Unassembled WGS sequence"/>
</dbReference>
<feature type="compositionally biased region" description="Pro residues" evidence="1">
    <location>
        <begin position="1"/>
        <end position="10"/>
    </location>
</feature>
<evidence type="ECO:0000313" key="3">
    <source>
        <dbReference type="Proteomes" id="UP000288002"/>
    </source>
</evidence>